<proteinExistence type="predicted"/>
<evidence type="ECO:0000256" key="8">
    <source>
        <dbReference type="SAM" id="Phobius"/>
    </source>
</evidence>
<keyword evidence="3 8" id="KW-1133">Transmembrane helix</keyword>
<dbReference type="PANTHER" id="PTHR45695:SF36">
    <property type="entry name" value="G-PROTEIN COUPLED RECEPTORS FAMILY 1 PROFILE DOMAIN-CONTAINING PROTEIN"/>
    <property type="match status" value="1"/>
</dbReference>
<evidence type="ECO:0000256" key="3">
    <source>
        <dbReference type="ARBA" id="ARBA00022989"/>
    </source>
</evidence>
<dbReference type="Pfam" id="PF00001">
    <property type="entry name" value="7tm_1"/>
    <property type="match status" value="1"/>
</dbReference>
<sequence length="107" mass="12183">MSSSTRSAARLKSRKKIAKMVLALVVLFTLSWLPLYVVDIWIDFNMPGSLDREVPGHVEHSWVLQSRPFAQWLGLTNSALNPLCYCFVGDLYRDTLKKSFQHDVSSP</sequence>
<feature type="transmembrane region" description="Helical" evidence="8">
    <location>
        <begin position="21"/>
        <end position="42"/>
    </location>
</feature>
<name>A0A9D3SMZ6_9TELE</name>
<reference evidence="10 11" key="1">
    <citation type="submission" date="2021-06" db="EMBL/GenBank/DDBJ databases">
        <title>Chromosome-level genome assembly of the red-tail catfish (Hemibagrus wyckioides).</title>
        <authorList>
            <person name="Shao F."/>
        </authorList>
    </citation>
    <scope>NUCLEOTIDE SEQUENCE [LARGE SCALE GENOMIC DNA]</scope>
    <source>
        <strain evidence="10">EC202008001</strain>
        <tissue evidence="10">Blood</tissue>
    </source>
</reference>
<feature type="domain" description="G-protein coupled receptors family 1 profile" evidence="9">
    <location>
        <begin position="1"/>
        <end position="85"/>
    </location>
</feature>
<organism evidence="10 11">
    <name type="scientific">Hemibagrus wyckioides</name>
    <dbReference type="NCBI Taxonomy" id="337641"/>
    <lineage>
        <taxon>Eukaryota</taxon>
        <taxon>Metazoa</taxon>
        <taxon>Chordata</taxon>
        <taxon>Craniata</taxon>
        <taxon>Vertebrata</taxon>
        <taxon>Euteleostomi</taxon>
        <taxon>Actinopterygii</taxon>
        <taxon>Neopterygii</taxon>
        <taxon>Teleostei</taxon>
        <taxon>Ostariophysi</taxon>
        <taxon>Siluriformes</taxon>
        <taxon>Bagridae</taxon>
        <taxon>Hemibagrus</taxon>
    </lineage>
</organism>
<evidence type="ECO:0000256" key="4">
    <source>
        <dbReference type="ARBA" id="ARBA00023040"/>
    </source>
</evidence>
<dbReference type="SUPFAM" id="SSF81321">
    <property type="entry name" value="Family A G protein-coupled receptor-like"/>
    <property type="match status" value="1"/>
</dbReference>
<comment type="subcellular location">
    <subcellularLocation>
        <location evidence="1">Membrane</location>
        <topology evidence="1">Multi-pass membrane protein</topology>
    </subcellularLocation>
</comment>
<keyword evidence="11" id="KW-1185">Reference proteome</keyword>
<evidence type="ECO:0000313" key="10">
    <source>
        <dbReference type="EMBL" id="KAG7325308.1"/>
    </source>
</evidence>
<dbReference type="AlphaFoldDB" id="A0A9D3SMZ6"/>
<comment type="caution">
    <text evidence="10">The sequence shown here is derived from an EMBL/GenBank/DDBJ whole genome shotgun (WGS) entry which is preliminary data.</text>
</comment>
<evidence type="ECO:0000313" key="11">
    <source>
        <dbReference type="Proteomes" id="UP000824219"/>
    </source>
</evidence>
<dbReference type="PRINTS" id="PR00237">
    <property type="entry name" value="GPCRRHODOPSN"/>
</dbReference>
<dbReference type="GO" id="GO:0004930">
    <property type="term" value="F:G protein-coupled receptor activity"/>
    <property type="evidence" value="ECO:0007669"/>
    <property type="project" value="UniProtKB-KW"/>
</dbReference>
<dbReference type="InterPro" id="IPR017452">
    <property type="entry name" value="GPCR_Rhodpsn_7TM"/>
</dbReference>
<evidence type="ECO:0000256" key="1">
    <source>
        <dbReference type="ARBA" id="ARBA00004141"/>
    </source>
</evidence>
<dbReference type="Gene3D" id="1.20.1070.10">
    <property type="entry name" value="Rhodopsin 7-helix transmembrane proteins"/>
    <property type="match status" value="1"/>
</dbReference>
<dbReference type="EMBL" id="JAHKSW010000013">
    <property type="protein sequence ID" value="KAG7325308.1"/>
    <property type="molecule type" value="Genomic_DNA"/>
</dbReference>
<evidence type="ECO:0000256" key="7">
    <source>
        <dbReference type="ARBA" id="ARBA00023224"/>
    </source>
</evidence>
<dbReference type="OrthoDB" id="10037617at2759"/>
<dbReference type="InterPro" id="IPR000276">
    <property type="entry name" value="GPCR_Rhodpsn"/>
</dbReference>
<evidence type="ECO:0000259" key="9">
    <source>
        <dbReference type="PROSITE" id="PS50262"/>
    </source>
</evidence>
<dbReference type="GO" id="GO:0005886">
    <property type="term" value="C:plasma membrane"/>
    <property type="evidence" value="ECO:0007669"/>
    <property type="project" value="TreeGrafter"/>
</dbReference>
<gene>
    <name evidence="10" type="ORF">KOW79_011624</name>
</gene>
<keyword evidence="5 8" id="KW-0472">Membrane</keyword>
<keyword evidence="2 8" id="KW-0812">Transmembrane</keyword>
<evidence type="ECO:0000256" key="6">
    <source>
        <dbReference type="ARBA" id="ARBA00023170"/>
    </source>
</evidence>
<evidence type="ECO:0000256" key="5">
    <source>
        <dbReference type="ARBA" id="ARBA00023136"/>
    </source>
</evidence>
<keyword evidence="6" id="KW-0675">Receptor</keyword>
<dbReference type="PANTHER" id="PTHR45695">
    <property type="entry name" value="LEUCOKININ RECEPTOR-RELATED"/>
    <property type="match status" value="1"/>
</dbReference>
<keyword evidence="4" id="KW-0297">G-protein coupled receptor</keyword>
<protein>
    <recommendedName>
        <fullName evidence="9">G-protein coupled receptors family 1 profile domain-containing protein</fullName>
    </recommendedName>
</protein>
<dbReference type="Proteomes" id="UP000824219">
    <property type="component" value="Linkage Group LG13"/>
</dbReference>
<dbReference type="PROSITE" id="PS50262">
    <property type="entry name" value="G_PROTEIN_RECEP_F1_2"/>
    <property type="match status" value="1"/>
</dbReference>
<accession>A0A9D3SMZ6</accession>
<evidence type="ECO:0000256" key="2">
    <source>
        <dbReference type="ARBA" id="ARBA00022692"/>
    </source>
</evidence>
<keyword evidence="7" id="KW-0807">Transducer</keyword>